<protein>
    <recommendedName>
        <fullName evidence="3">PAC2 family protein</fullName>
    </recommendedName>
</protein>
<dbReference type="PANTHER" id="PTHR35610">
    <property type="entry name" value="3-ISOPROPYLMALATE DEHYDRATASE-RELATED"/>
    <property type="match status" value="1"/>
</dbReference>
<dbReference type="Gene3D" id="3.40.50.10900">
    <property type="entry name" value="PAC-like subunit"/>
    <property type="match status" value="1"/>
</dbReference>
<dbReference type="Pfam" id="PF09754">
    <property type="entry name" value="PAC2"/>
    <property type="match status" value="1"/>
</dbReference>
<proteinExistence type="predicted"/>
<dbReference type="PATRIC" id="fig|1237085.11.peg.2202"/>
<dbReference type="InterPro" id="IPR019151">
    <property type="entry name" value="Proteasome_assmbl_chaperone_2"/>
</dbReference>
<dbReference type="KEGG" id="nga:Ngar_c22230"/>
<dbReference type="Proteomes" id="UP000008037">
    <property type="component" value="Chromosome"/>
</dbReference>
<sequence>MIAAMQDMGNVGSIAIDFINKSLDTKCFRYVSPPYPNYVVDKGGHIDFQQEQWEYRYGNGIIVFGGGVGQPQTNQELYELCQDVIDVAKSYSVQLVYTLGAFHTDRNYGKNPRTLVTTTSRELTDQIARLGLELTPGSSMITGFNGLILGYAKKNNMQGIGLYAEIDDPQVPQYRSAKSLLVSLEKLTYQKFKGMEELDEIAGAIDSELDRMRGSGDSLYRP</sequence>
<evidence type="ECO:0000313" key="2">
    <source>
        <dbReference type="Proteomes" id="UP000008037"/>
    </source>
</evidence>
<dbReference type="SUPFAM" id="SSF159659">
    <property type="entry name" value="Cgl1923-like"/>
    <property type="match status" value="1"/>
</dbReference>
<dbReference type="PANTHER" id="PTHR35610:SF7">
    <property type="entry name" value="3-ISOPROPYLMALATE DEHYDRATASE"/>
    <property type="match status" value="1"/>
</dbReference>
<dbReference type="AlphaFoldDB" id="K0IJ74"/>
<dbReference type="BioCyc" id="CNIT1237085:G1324-2221-MONOMER"/>
<evidence type="ECO:0000313" key="1">
    <source>
        <dbReference type="EMBL" id="AFU59153.1"/>
    </source>
</evidence>
<dbReference type="EMBL" id="CP002408">
    <property type="protein sequence ID" value="AFU59153.1"/>
    <property type="molecule type" value="Genomic_DNA"/>
</dbReference>
<name>K0IJ74_NITGG</name>
<keyword evidence="2" id="KW-1185">Reference proteome</keyword>
<dbReference type="InParanoid" id="K0IJ74"/>
<dbReference type="HOGENOM" id="CLU_1222478_0_0_2"/>
<accession>K0IJ74</accession>
<dbReference type="InterPro" id="IPR038389">
    <property type="entry name" value="PSMG2_sf"/>
</dbReference>
<evidence type="ECO:0008006" key="3">
    <source>
        <dbReference type="Google" id="ProtNLM"/>
    </source>
</evidence>
<dbReference type="STRING" id="1237085.Ngar_c22230"/>
<organism evidence="1 2">
    <name type="scientific">Nitrososphaera gargensis (strain Ga9.2)</name>
    <dbReference type="NCBI Taxonomy" id="1237085"/>
    <lineage>
        <taxon>Archaea</taxon>
        <taxon>Nitrososphaerota</taxon>
        <taxon>Nitrososphaeria</taxon>
        <taxon>Nitrososphaerales</taxon>
        <taxon>Nitrososphaeraceae</taxon>
        <taxon>Nitrososphaera</taxon>
    </lineage>
</organism>
<reference evidence="1 2" key="1">
    <citation type="journal article" date="2012" name="Environ. Microbiol.">
        <title>The genome of the ammonia-oxidizing Candidatus Nitrososphaera gargensis: insights into metabolic versatility and environmental adaptations.</title>
        <authorList>
            <person name="Spang A."/>
            <person name="Poehlein A."/>
            <person name="Offre P."/>
            <person name="Zumbragel S."/>
            <person name="Haider S."/>
            <person name="Rychlik N."/>
            <person name="Nowka B."/>
            <person name="Schmeisser C."/>
            <person name="Lebedeva E.V."/>
            <person name="Rattei T."/>
            <person name="Bohm C."/>
            <person name="Schmid M."/>
            <person name="Galushko A."/>
            <person name="Hatzenpichler R."/>
            <person name="Weinmaier T."/>
            <person name="Daniel R."/>
            <person name="Schleper C."/>
            <person name="Spieck E."/>
            <person name="Streit W."/>
            <person name="Wagner M."/>
        </authorList>
    </citation>
    <scope>NUCLEOTIDE SEQUENCE [LARGE SCALE GENOMIC DNA]</scope>
    <source>
        <strain evidence="2">Ga9.2</strain>
    </source>
</reference>
<gene>
    <name evidence="1" type="ordered locus">Ngar_c22230</name>
</gene>